<dbReference type="PROSITE" id="PS51915">
    <property type="entry name" value="ZAD"/>
    <property type="match status" value="1"/>
</dbReference>
<dbReference type="InterPro" id="IPR013087">
    <property type="entry name" value="Znf_C2H2_type"/>
</dbReference>
<dbReference type="SMART" id="SM00868">
    <property type="entry name" value="zf-AD"/>
    <property type="match status" value="2"/>
</dbReference>
<evidence type="ECO:0000259" key="9">
    <source>
        <dbReference type="PROSITE" id="PS50157"/>
    </source>
</evidence>
<dbReference type="PROSITE" id="PS50157">
    <property type="entry name" value="ZINC_FINGER_C2H2_2"/>
    <property type="match status" value="10"/>
</dbReference>
<feature type="domain" description="C2H2-type" evidence="9">
    <location>
        <begin position="204"/>
        <end position="237"/>
    </location>
</feature>
<dbReference type="SUPFAM" id="SSF57716">
    <property type="entry name" value="Glucocorticoid receptor-like (DNA-binding domain)"/>
    <property type="match status" value="1"/>
</dbReference>
<feature type="binding site" evidence="8">
    <location>
        <position position="12"/>
    </location>
    <ligand>
        <name>Zn(2+)</name>
        <dbReference type="ChEBI" id="CHEBI:29105"/>
    </ligand>
</feature>
<dbReference type="Pfam" id="PF13894">
    <property type="entry name" value="zf-C2H2_4"/>
    <property type="match status" value="1"/>
</dbReference>
<keyword evidence="5 8" id="KW-0862">Zinc</keyword>
<reference evidence="11" key="1">
    <citation type="submission" date="2022-07" db="EMBL/GenBank/DDBJ databases">
        <authorList>
            <person name="Trinca V."/>
            <person name="Uliana J.V.C."/>
            <person name="Torres T.T."/>
            <person name="Ward R.J."/>
            <person name="Monesi N."/>
        </authorList>
    </citation>
    <scope>NUCLEOTIDE SEQUENCE</scope>
    <source>
        <strain evidence="11">HSMRA1968</strain>
        <tissue evidence="11">Whole embryos</tissue>
    </source>
</reference>
<evidence type="ECO:0000256" key="4">
    <source>
        <dbReference type="ARBA" id="ARBA00022771"/>
    </source>
</evidence>
<evidence type="ECO:0000259" key="10">
    <source>
        <dbReference type="PROSITE" id="PS51915"/>
    </source>
</evidence>
<feature type="domain" description="C2H2-type" evidence="9">
    <location>
        <begin position="170"/>
        <end position="197"/>
    </location>
</feature>
<feature type="domain" description="ZAD" evidence="10">
    <location>
        <begin position="7"/>
        <end position="81"/>
    </location>
</feature>
<dbReference type="InterPro" id="IPR012934">
    <property type="entry name" value="Znf_AD"/>
</dbReference>
<dbReference type="Gene3D" id="3.30.160.60">
    <property type="entry name" value="Classic Zinc Finger"/>
    <property type="match status" value="7"/>
</dbReference>
<comment type="caution">
    <text evidence="11">The sequence shown here is derived from an EMBL/GenBank/DDBJ whole genome shotgun (WGS) entry which is preliminary data.</text>
</comment>
<evidence type="ECO:0000256" key="8">
    <source>
        <dbReference type="PROSITE-ProRule" id="PRU01263"/>
    </source>
</evidence>
<dbReference type="Pfam" id="PF00096">
    <property type="entry name" value="zf-C2H2"/>
    <property type="match status" value="3"/>
</dbReference>
<sequence>MNETFQSRCRACAGQQENLEKMVSLFGEKDVSEMFTNCTSLEVALHDCLPSHICYECFGNLTKFYRFRQSCVNSDKLLREQLITEPLKIEEIDDINIKQEVNEAIPDLESEFHEIKFANEDSSHSASDFMVKSPISTHTENSISHGDRDSVHNFVTANADDLDPFDSTKFICDICGQQFRIKRYMGSHMIKHKKEIEKSQATNIRCTVKGCAKSFTQTKLLNCHLKNYHKLESQEKPNKLSCHLCSKQFVMQYILDGHIREVHEGLKPYKCPHCEKEFSKTRTYKHHLQFRHSAPEKMHRCMYAECGKEYTLGESLNSHINRIHLGIFPKKLTQNYVCDQCGLVFKNGSKLKDHKYKHSGILPYACKTCPKSFATKKTLNNHTIRVHLKLKPFVCPTCGLRKTTNRELQAHLNFHSKEITYPCKECPRVFASYGAINRHVRIHHRNHKPYICPHCQRAFSKAETMKNHIMTHTGKFANMVTELAIFHSVCTTEKFRW</sequence>
<feature type="domain" description="C2H2-type" evidence="9">
    <location>
        <begin position="364"/>
        <end position="392"/>
    </location>
</feature>
<accession>A0A9Q0RU33</accession>
<dbReference type="InterPro" id="IPR036236">
    <property type="entry name" value="Znf_C2H2_sf"/>
</dbReference>
<keyword evidence="2 8" id="KW-0479">Metal-binding</keyword>
<evidence type="ECO:0000256" key="1">
    <source>
        <dbReference type="ARBA" id="ARBA00004123"/>
    </source>
</evidence>
<evidence type="ECO:0000313" key="11">
    <source>
        <dbReference type="EMBL" id="KAJ6614404.1"/>
    </source>
</evidence>
<evidence type="ECO:0000256" key="3">
    <source>
        <dbReference type="ARBA" id="ARBA00022737"/>
    </source>
</evidence>
<feature type="domain" description="C2H2-type" evidence="9">
    <location>
        <begin position="336"/>
        <end position="363"/>
    </location>
</feature>
<keyword evidence="4 7" id="KW-0863">Zinc-finger</keyword>
<name>A0A9Q0RU33_9DIPT</name>
<evidence type="ECO:0000313" key="12">
    <source>
        <dbReference type="Proteomes" id="UP001151699"/>
    </source>
</evidence>
<dbReference type="Proteomes" id="UP001151699">
    <property type="component" value="Unassembled WGS sequence"/>
</dbReference>
<gene>
    <name evidence="11" type="primary">ZNF846_0</name>
    <name evidence="11" type="ORF">Bhyg_17668</name>
</gene>
<evidence type="ECO:0000256" key="5">
    <source>
        <dbReference type="ARBA" id="ARBA00022833"/>
    </source>
</evidence>
<dbReference type="PANTHER" id="PTHR24379:SF121">
    <property type="entry name" value="C2H2-TYPE DOMAIN-CONTAINING PROTEIN"/>
    <property type="match status" value="1"/>
</dbReference>
<dbReference type="PANTHER" id="PTHR24379">
    <property type="entry name" value="KRAB AND ZINC FINGER DOMAIN-CONTAINING"/>
    <property type="match status" value="1"/>
</dbReference>
<dbReference type="FunFam" id="3.30.160.60:FF:000145">
    <property type="entry name" value="Zinc finger protein 574"/>
    <property type="match status" value="1"/>
</dbReference>
<dbReference type="EMBL" id="WJQU01004705">
    <property type="protein sequence ID" value="KAJ6614404.1"/>
    <property type="molecule type" value="Genomic_DNA"/>
</dbReference>
<feature type="binding site" evidence="8">
    <location>
        <position position="54"/>
    </location>
    <ligand>
        <name>Zn(2+)</name>
        <dbReference type="ChEBI" id="CHEBI:29105"/>
    </ligand>
</feature>
<organism evidence="11 12">
    <name type="scientific">Pseudolycoriella hygida</name>
    <dbReference type="NCBI Taxonomy" id="35572"/>
    <lineage>
        <taxon>Eukaryota</taxon>
        <taxon>Metazoa</taxon>
        <taxon>Ecdysozoa</taxon>
        <taxon>Arthropoda</taxon>
        <taxon>Hexapoda</taxon>
        <taxon>Insecta</taxon>
        <taxon>Pterygota</taxon>
        <taxon>Neoptera</taxon>
        <taxon>Endopterygota</taxon>
        <taxon>Diptera</taxon>
        <taxon>Nematocera</taxon>
        <taxon>Sciaroidea</taxon>
        <taxon>Sciaridae</taxon>
        <taxon>Pseudolycoriella</taxon>
    </lineage>
</organism>
<feature type="domain" description="C2H2-type" evidence="9">
    <location>
        <begin position="421"/>
        <end position="449"/>
    </location>
</feature>
<comment type="subcellular location">
    <subcellularLocation>
        <location evidence="1">Nucleus</location>
    </subcellularLocation>
</comment>
<dbReference type="OrthoDB" id="6077919at2759"/>
<keyword evidence="12" id="KW-1185">Reference proteome</keyword>
<protein>
    <submittedName>
        <fullName evidence="11">Zinc finger protein</fullName>
    </submittedName>
</protein>
<dbReference type="Gene3D" id="3.40.1800.20">
    <property type="match status" value="1"/>
</dbReference>
<dbReference type="SMART" id="SM00355">
    <property type="entry name" value="ZnF_C2H2"/>
    <property type="match status" value="10"/>
</dbReference>
<feature type="domain" description="C2H2-type" evidence="9">
    <location>
        <begin position="450"/>
        <end position="477"/>
    </location>
</feature>
<feature type="domain" description="C2H2-type" evidence="9">
    <location>
        <begin position="393"/>
        <end position="420"/>
    </location>
</feature>
<dbReference type="AlphaFoldDB" id="A0A9Q0RU33"/>
<keyword evidence="3" id="KW-0677">Repeat</keyword>
<evidence type="ECO:0000256" key="6">
    <source>
        <dbReference type="ARBA" id="ARBA00023242"/>
    </source>
</evidence>
<feature type="binding site" evidence="8">
    <location>
        <position position="9"/>
    </location>
    <ligand>
        <name>Zn(2+)</name>
        <dbReference type="ChEBI" id="CHEBI:29105"/>
    </ligand>
</feature>
<feature type="domain" description="C2H2-type" evidence="9">
    <location>
        <begin position="299"/>
        <end position="329"/>
    </location>
</feature>
<dbReference type="SUPFAM" id="SSF57667">
    <property type="entry name" value="beta-beta-alpha zinc fingers"/>
    <property type="match status" value="5"/>
</dbReference>
<evidence type="ECO:0000256" key="7">
    <source>
        <dbReference type="PROSITE-ProRule" id="PRU00042"/>
    </source>
</evidence>
<dbReference type="PROSITE" id="PS00028">
    <property type="entry name" value="ZINC_FINGER_C2H2_1"/>
    <property type="match status" value="9"/>
</dbReference>
<proteinExistence type="predicted"/>
<dbReference type="Pfam" id="PF13912">
    <property type="entry name" value="zf-C2H2_6"/>
    <property type="match status" value="2"/>
</dbReference>
<feature type="domain" description="C2H2-type" evidence="9">
    <location>
        <begin position="269"/>
        <end position="297"/>
    </location>
</feature>
<keyword evidence="6" id="KW-0539">Nucleus</keyword>
<dbReference type="GO" id="GO:0008270">
    <property type="term" value="F:zinc ion binding"/>
    <property type="evidence" value="ECO:0007669"/>
    <property type="project" value="UniProtKB-UniRule"/>
</dbReference>
<feature type="binding site" evidence="8">
    <location>
        <position position="57"/>
    </location>
    <ligand>
        <name>Zn(2+)</name>
        <dbReference type="ChEBI" id="CHEBI:29105"/>
    </ligand>
</feature>
<feature type="domain" description="C2H2-type" evidence="9">
    <location>
        <begin position="240"/>
        <end position="268"/>
    </location>
</feature>
<evidence type="ECO:0000256" key="2">
    <source>
        <dbReference type="ARBA" id="ARBA00022723"/>
    </source>
</evidence>
<dbReference type="Pfam" id="PF07776">
    <property type="entry name" value="zf-AD"/>
    <property type="match status" value="1"/>
</dbReference>
<dbReference type="GO" id="GO:0005634">
    <property type="term" value="C:nucleus"/>
    <property type="evidence" value="ECO:0007669"/>
    <property type="project" value="UniProtKB-SubCell"/>
</dbReference>